<protein>
    <submittedName>
        <fullName evidence="8">Inherit from KOG: E3 ubiquitin- protein ligase</fullName>
    </submittedName>
</protein>
<name>A0A9N8DRM1_9STRA</name>
<keyword evidence="6" id="KW-0812">Transmembrane</keyword>
<evidence type="ECO:0000256" key="6">
    <source>
        <dbReference type="SAM" id="Phobius"/>
    </source>
</evidence>
<feature type="compositionally biased region" description="Basic and acidic residues" evidence="5">
    <location>
        <begin position="196"/>
        <end position="215"/>
    </location>
</feature>
<feature type="compositionally biased region" description="Low complexity" evidence="5">
    <location>
        <begin position="262"/>
        <end position="278"/>
    </location>
</feature>
<keyword evidence="9" id="KW-1185">Reference proteome</keyword>
<evidence type="ECO:0000313" key="8">
    <source>
        <dbReference type="EMBL" id="CAB9507797.1"/>
    </source>
</evidence>
<feature type="compositionally biased region" description="Basic and acidic residues" evidence="5">
    <location>
        <begin position="222"/>
        <end position="235"/>
    </location>
</feature>
<feature type="region of interest" description="Disordered" evidence="5">
    <location>
        <begin position="180"/>
        <end position="238"/>
    </location>
</feature>
<keyword evidence="6" id="KW-1133">Transmembrane helix</keyword>
<evidence type="ECO:0000256" key="2">
    <source>
        <dbReference type="ARBA" id="ARBA00004496"/>
    </source>
</evidence>
<dbReference type="Pfam" id="PF00397">
    <property type="entry name" value="WW"/>
    <property type="match status" value="2"/>
</dbReference>
<reference evidence="8" key="1">
    <citation type="submission" date="2020-06" db="EMBL/GenBank/DDBJ databases">
        <authorList>
            <consortium name="Plant Systems Biology data submission"/>
        </authorList>
    </citation>
    <scope>NUCLEOTIDE SEQUENCE</scope>
    <source>
        <strain evidence="8">D6</strain>
    </source>
</reference>
<keyword evidence="3" id="KW-0963">Cytoplasm</keyword>
<dbReference type="InterPro" id="IPR001202">
    <property type="entry name" value="WW_dom"/>
</dbReference>
<evidence type="ECO:0000313" key="9">
    <source>
        <dbReference type="Proteomes" id="UP001153069"/>
    </source>
</evidence>
<feature type="region of interest" description="Disordered" evidence="5">
    <location>
        <begin position="262"/>
        <end position="370"/>
    </location>
</feature>
<dbReference type="PROSITE" id="PS01159">
    <property type="entry name" value="WW_DOMAIN_1"/>
    <property type="match status" value="2"/>
</dbReference>
<gene>
    <name evidence="8" type="ORF">SEMRO_321_G116660.1</name>
</gene>
<evidence type="ECO:0000259" key="7">
    <source>
        <dbReference type="PROSITE" id="PS50020"/>
    </source>
</evidence>
<comment type="caution">
    <text evidence="8">The sequence shown here is derived from an EMBL/GenBank/DDBJ whole genome shotgun (WGS) entry which is preliminary data.</text>
</comment>
<feature type="compositionally biased region" description="Basic and acidic residues" evidence="5">
    <location>
        <begin position="341"/>
        <end position="355"/>
    </location>
</feature>
<dbReference type="Gene3D" id="2.20.70.10">
    <property type="match status" value="2"/>
</dbReference>
<dbReference type="PANTHER" id="PTHR17616">
    <property type="entry name" value="YES-ASSOCIATED PROTEIN YAP1 FAMILY MEMBER"/>
    <property type="match status" value="1"/>
</dbReference>
<evidence type="ECO:0000256" key="1">
    <source>
        <dbReference type="ARBA" id="ARBA00004123"/>
    </source>
</evidence>
<dbReference type="PANTHER" id="PTHR17616:SF8">
    <property type="entry name" value="TRANSCRIPTIONAL COACTIVATOR YORKIE"/>
    <property type="match status" value="1"/>
</dbReference>
<keyword evidence="6" id="KW-0472">Membrane</keyword>
<dbReference type="InterPro" id="IPR051583">
    <property type="entry name" value="YAP1"/>
</dbReference>
<evidence type="ECO:0000256" key="4">
    <source>
        <dbReference type="ARBA" id="ARBA00023242"/>
    </source>
</evidence>
<dbReference type="GO" id="GO:0005737">
    <property type="term" value="C:cytoplasm"/>
    <property type="evidence" value="ECO:0007669"/>
    <property type="project" value="UniProtKB-SubCell"/>
</dbReference>
<proteinExistence type="predicted"/>
<feature type="region of interest" description="Disordered" evidence="5">
    <location>
        <begin position="17"/>
        <end position="71"/>
    </location>
</feature>
<dbReference type="GO" id="GO:0003713">
    <property type="term" value="F:transcription coactivator activity"/>
    <property type="evidence" value="ECO:0007669"/>
    <property type="project" value="TreeGrafter"/>
</dbReference>
<dbReference type="Proteomes" id="UP001153069">
    <property type="component" value="Unassembled WGS sequence"/>
</dbReference>
<dbReference type="SMART" id="SM00456">
    <property type="entry name" value="WW"/>
    <property type="match status" value="2"/>
</dbReference>
<feature type="domain" description="WW" evidence="7">
    <location>
        <begin position="319"/>
        <end position="353"/>
    </location>
</feature>
<evidence type="ECO:0000256" key="5">
    <source>
        <dbReference type="SAM" id="MobiDB-lite"/>
    </source>
</evidence>
<keyword evidence="4" id="KW-0539">Nucleus</keyword>
<evidence type="ECO:0000256" key="3">
    <source>
        <dbReference type="ARBA" id="ARBA00022490"/>
    </source>
</evidence>
<dbReference type="PROSITE" id="PS50020">
    <property type="entry name" value="WW_DOMAIN_2"/>
    <property type="match status" value="2"/>
</dbReference>
<feature type="compositionally biased region" description="Acidic residues" evidence="5">
    <location>
        <begin position="22"/>
        <end position="35"/>
    </location>
</feature>
<dbReference type="GO" id="GO:0045944">
    <property type="term" value="P:positive regulation of transcription by RNA polymerase II"/>
    <property type="evidence" value="ECO:0007669"/>
    <property type="project" value="TreeGrafter"/>
</dbReference>
<dbReference type="EMBL" id="CAICTM010000320">
    <property type="protein sequence ID" value="CAB9507797.1"/>
    <property type="molecule type" value="Genomic_DNA"/>
</dbReference>
<organism evidence="8 9">
    <name type="scientific">Seminavis robusta</name>
    <dbReference type="NCBI Taxonomy" id="568900"/>
    <lineage>
        <taxon>Eukaryota</taxon>
        <taxon>Sar</taxon>
        <taxon>Stramenopiles</taxon>
        <taxon>Ochrophyta</taxon>
        <taxon>Bacillariophyta</taxon>
        <taxon>Bacillariophyceae</taxon>
        <taxon>Bacillariophycidae</taxon>
        <taxon>Naviculales</taxon>
        <taxon>Naviculaceae</taxon>
        <taxon>Seminavis</taxon>
    </lineage>
</organism>
<dbReference type="InterPro" id="IPR036020">
    <property type="entry name" value="WW_dom_sf"/>
</dbReference>
<feature type="domain" description="WW" evidence="7">
    <location>
        <begin position="235"/>
        <end position="269"/>
    </location>
</feature>
<sequence>MEKSYAALNPFLVGNSTSEILDGIDDDSSKEDEDPLSMSSSFNDYSSDEEDWDEVGSISKDKDVTTTTTTTAQDKRRSIYKSIQAHMPFEYRGAFTVSDNWENKSQAFYYAHKAIIFKLVFGLCLFIMMGGITLHASQDVPHSNDYLRTSSQDEDLEIAAFEIEGEPINEVVQTIPEKGDLHLALNVPDTTTSTTKEQEDKTDTDKVEKEGDTDNHSSSSRGNDKSEQASSKEEDALPVGWKSYVEDRTGRTYYYNTKDKTTTWTRPTEPVPVSSEVVAEGGASESSLLRGGTSKSTSRNGDDHTSKASKQDQNARKEGPLPDGWEEYVDDKRGRTYYYNTKDKTTTWTRPKQEDSSSSSSSDSGDGERS</sequence>
<feature type="compositionally biased region" description="Basic and acidic residues" evidence="5">
    <location>
        <begin position="300"/>
        <end position="320"/>
    </location>
</feature>
<dbReference type="CDD" id="cd00201">
    <property type="entry name" value="WW"/>
    <property type="match status" value="2"/>
</dbReference>
<comment type="subcellular location">
    <subcellularLocation>
        <location evidence="2">Cytoplasm</location>
    </subcellularLocation>
    <subcellularLocation>
        <location evidence="1">Nucleus</location>
    </subcellularLocation>
</comment>
<dbReference type="GO" id="GO:0035329">
    <property type="term" value="P:hippo signaling"/>
    <property type="evidence" value="ECO:0007669"/>
    <property type="project" value="TreeGrafter"/>
</dbReference>
<dbReference type="AlphaFoldDB" id="A0A9N8DRM1"/>
<accession>A0A9N8DRM1</accession>
<dbReference type="GO" id="GO:0005634">
    <property type="term" value="C:nucleus"/>
    <property type="evidence" value="ECO:0007669"/>
    <property type="project" value="UniProtKB-SubCell"/>
</dbReference>
<dbReference type="SUPFAM" id="SSF51045">
    <property type="entry name" value="WW domain"/>
    <property type="match status" value="2"/>
</dbReference>
<feature type="transmembrane region" description="Helical" evidence="6">
    <location>
        <begin position="115"/>
        <end position="136"/>
    </location>
</feature>